<keyword evidence="2" id="KW-1133">Transmembrane helix</keyword>
<keyword evidence="2" id="KW-0812">Transmembrane</keyword>
<evidence type="ECO:0000313" key="3">
    <source>
        <dbReference type="EMBL" id="KAJ5469627.1"/>
    </source>
</evidence>
<reference evidence="3" key="2">
    <citation type="journal article" date="2023" name="IMA Fungus">
        <title>Comparative genomic study of the Penicillium genus elucidates a diverse pangenome and 15 lateral gene transfer events.</title>
        <authorList>
            <person name="Petersen C."/>
            <person name="Sorensen T."/>
            <person name="Nielsen M.R."/>
            <person name="Sondergaard T.E."/>
            <person name="Sorensen J.L."/>
            <person name="Fitzpatrick D.A."/>
            <person name="Frisvad J.C."/>
            <person name="Nielsen K.L."/>
        </authorList>
    </citation>
    <scope>NUCLEOTIDE SEQUENCE</scope>
    <source>
        <strain evidence="3">IBT 30728</strain>
    </source>
</reference>
<protein>
    <submittedName>
        <fullName evidence="3">Uncharacterized protein</fullName>
    </submittedName>
</protein>
<gene>
    <name evidence="3" type="ORF">N7539_009245</name>
</gene>
<dbReference type="EMBL" id="JAPWDQ010000015">
    <property type="protein sequence ID" value="KAJ5469627.1"/>
    <property type="molecule type" value="Genomic_DNA"/>
</dbReference>
<proteinExistence type="predicted"/>
<feature type="region of interest" description="Disordered" evidence="1">
    <location>
        <begin position="1"/>
        <end position="23"/>
    </location>
</feature>
<comment type="caution">
    <text evidence="3">The sequence shown here is derived from an EMBL/GenBank/DDBJ whole genome shotgun (WGS) entry which is preliminary data.</text>
</comment>
<feature type="transmembrane region" description="Helical" evidence="2">
    <location>
        <begin position="87"/>
        <end position="110"/>
    </location>
</feature>
<feature type="compositionally biased region" description="Basic and acidic residues" evidence="1">
    <location>
        <begin position="158"/>
        <end position="170"/>
    </location>
</feature>
<dbReference type="Proteomes" id="UP001148312">
    <property type="component" value="Unassembled WGS sequence"/>
</dbReference>
<sequence length="177" mass="20216">MESNIREENFPSTSSKHPRPPSTLFSGINPKNHTIINKQISLPIFIPWIDLQFLSPSLTYPGFFPFNQAPTSHLLTPRAPNDCPSNLTGGAIAGIVIGSIFGTLLLIWLWRFLQFPWASDDVSDVGYRPPITRTSAGDERRRRRRRSATVDYYVEKPRSRSRGYREEVRRPAKVYLS</sequence>
<feature type="region of interest" description="Disordered" evidence="1">
    <location>
        <begin position="158"/>
        <end position="177"/>
    </location>
</feature>
<dbReference type="GeneID" id="81629090"/>
<dbReference type="RefSeq" id="XP_056786217.1">
    <property type="nucleotide sequence ID" value="XM_056938840.1"/>
</dbReference>
<keyword evidence="2" id="KW-0472">Membrane</keyword>
<evidence type="ECO:0000256" key="1">
    <source>
        <dbReference type="SAM" id="MobiDB-lite"/>
    </source>
</evidence>
<organism evidence="3 4">
    <name type="scientific">Penicillium diatomitis</name>
    <dbReference type="NCBI Taxonomy" id="2819901"/>
    <lineage>
        <taxon>Eukaryota</taxon>
        <taxon>Fungi</taxon>
        <taxon>Dikarya</taxon>
        <taxon>Ascomycota</taxon>
        <taxon>Pezizomycotina</taxon>
        <taxon>Eurotiomycetes</taxon>
        <taxon>Eurotiomycetidae</taxon>
        <taxon>Eurotiales</taxon>
        <taxon>Aspergillaceae</taxon>
        <taxon>Penicillium</taxon>
    </lineage>
</organism>
<reference evidence="3" key="1">
    <citation type="submission" date="2022-12" db="EMBL/GenBank/DDBJ databases">
        <authorList>
            <person name="Petersen C."/>
        </authorList>
    </citation>
    <scope>NUCLEOTIDE SEQUENCE</scope>
    <source>
        <strain evidence="3">IBT 30728</strain>
    </source>
</reference>
<evidence type="ECO:0000256" key="2">
    <source>
        <dbReference type="SAM" id="Phobius"/>
    </source>
</evidence>
<evidence type="ECO:0000313" key="4">
    <source>
        <dbReference type="Proteomes" id="UP001148312"/>
    </source>
</evidence>
<accession>A0A9X0BJV9</accession>
<name>A0A9X0BJV9_9EURO</name>
<dbReference type="AlphaFoldDB" id="A0A9X0BJV9"/>
<keyword evidence="4" id="KW-1185">Reference proteome</keyword>